<proteinExistence type="predicted"/>
<reference evidence="2" key="1">
    <citation type="journal article" date="2020" name="G3 (Bethesda)">
        <title>High-Quality Assemblies for Three Invasive Social Wasps from the &lt;i&gt;Vespula&lt;/i&gt; Genus.</title>
        <authorList>
            <person name="Harrop T.W.R."/>
            <person name="Guhlin J."/>
            <person name="McLaughlin G.M."/>
            <person name="Permina E."/>
            <person name="Stockwell P."/>
            <person name="Gilligan J."/>
            <person name="Le Lec M.F."/>
            <person name="Gruber M.A.M."/>
            <person name="Quinn O."/>
            <person name="Lovegrove M."/>
            <person name="Duncan E.J."/>
            <person name="Remnant E.J."/>
            <person name="Van Eeckhoven J."/>
            <person name="Graham B."/>
            <person name="Knapp R.A."/>
            <person name="Langford K.W."/>
            <person name="Kronenberg Z."/>
            <person name="Press M.O."/>
            <person name="Eacker S.M."/>
            <person name="Wilson-Rankin E.E."/>
            <person name="Purcell J."/>
            <person name="Lester P.J."/>
            <person name="Dearden P.K."/>
        </authorList>
    </citation>
    <scope>NUCLEOTIDE SEQUENCE</scope>
    <source>
        <strain evidence="2">Volc-1</strain>
    </source>
</reference>
<organism evidence="2 3">
    <name type="scientific">Vespula pensylvanica</name>
    <name type="common">Western yellow jacket</name>
    <name type="synonym">Wasp</name>
    <dbReference type="NCBI Taxonomy" id="30213"/>
    <lineage>
        <taxon>Eukaryota</taxon>
        <taxon>Metazoa</taxon>
        <taxon>Ecdysozoa</taxon>
        <taxon>Arthropoda</taxon>
        <taxon>Hexapoda</taxon>
        <taxon>Insecta</taxon>
        <taxon>Pterygota</taxon>
        <taxon>Neoptera</taxon>
        <taxon>Endopterygota</taxon>
        <taxon>Hymenoptera</taxon>
        <taxon>Apocrita</taxon>
        <taxon>Aculeata</taxon>
        <taxon>Vespoidea</taxon>
        <taxon>Vespidae</taxon>
        <taxon>Vespinae</taxon>
        <taxon>Vespula</taxon>
    </lineage>
</organism>
<protein>
    <submittedName>
        <fullName evidence="2">Uncharacterized protein</fullName>
    </submittedName>
</protein>
<evidence type="ECO:0000313" key="2">
    <source>
        <dbReference type="EMBL" id="KAF7432014.1"/>
    </source>
</evidence>
<accession>A0A834P8J9</accession>
<keyword evidence="3" id="KW-1185">Reference proteome</keyword>
<name>A0A834P8J9_VESPE</name>
<dbReference type="Proteomes" id="UP000600918">
    <property type="component" value="Unassembled WGS sequence"/>
</dbReference>
<comment type="caution">
    <text evidence="2">The sequence shown here is derived from an EMBL/GenBank/DDBJ whole genome shotgun (WGS) entry which is preliminary data.</text>
</comment>
<feature type="compositionally biased region" description="Basic and acidic residues" evidence="1">
    <location>
        <begin position="41"/>
        <end position="50"/>
    </location>
</feature>
<dbReference type="EMBL" id="JACSDY010000003">
    <property type="protein sequence ID" value="KAF7432014.1"/>
    <property type="molecule type" value="Genomic_DNA"/>
</dbReference>
<feature type="compositionally biased region" description="Polar residues" evidence="1">
    <location>
        <begin position="15"/>
        <end position="25"/>
    </location>
</feature>
<gene>
    <name evidence="2" type="ORF">H0235_004938</name>
</gene>
<sequence length="72" mass="8350">MELENCNSHGDHGNVSPSTPQNDNDPTGHKKWYRQASQRIDLSRNDRNENDLDSYNEGTHGMWSDKRELGHR</sequence>
<feature type="compositionally biased region" description="Basic and acidic residues" evidence="1">
    <location>
        <begin position="63"/>
        <end position="72"/>
    </location>
</feature>
<evidence type="ECO:0000313" key="3">
    <source>
        <dbReference type="Proteomes" id="UP000600918"/>
    </source>
</evidence>
<evidence type="ECO:0000256" key="1">
    <source>
        <dbReference type="SAM" id="MobiDB-lite"/>
    </source>
</evidence>
<feature type="region of interest" description="Disordered" evidence="1">
    <location>
        <begin position="1"/>
        <end position="72"/>
    </location>
</feature>
<dbReference type="AlphaFoldDB" id="A0A834P8J9"/>